<dbReference type="Proteomes" id="UP000199170">
    <property type="component" value="Unassembled WGS sequence"/>
</dbReference>
<proteinExistence type="predicted"/>
<dbReference type="EMBL" id="FNPB01000018">
    <property type="protein sequence ID" value="SDY49112.1"/>
    <property type="molecule type" value="Genomic_DNA"/>
</dbReference>
<dbReference type="Pfam" id="PF02955">
    <property type="entry name" value="GSH-S_ATP"/>
    <property type="match status" value="1"/>
</dbReference>
<dbReference type="SUPFAM" id="SSF56059">
    <property type="entry name" value="Glutathione synthetase ATP-binding domain-like"/>
    <property type="match status" value="1"/>
</dbReference>
<organism evidence="2 3">
    <name type="scientific">Halobellus clavatus</name>
    <dbReference type="NCBI Taxonomy" id="660517"/>
    <lineage>
        <taxon>Archaea</taxon>
        <taxon>Methanobacteriati</taxon>
        <taxon>Methanobacteriota</taxon>
        <taxon>Stenosarchaea group</taxon>
        <taxon>Halobacteria</taxon>
        <taxon>Halobacteriales</taxon>
        <taxon>Haloferacaceae</taxon>
        <taxon>Halobellus</taxon>
    </lineage>
</organism>
<dbReference type="GO" id="GO:0004363">
    <property type="term" value="F:glutathione synthase activity"/>
    <property type="evidence" value="ECO:0007669"/>
    <property type="project" value="InterPro"/>
</dbReference>
<dbReference type="PANTHER" id="PTHR39217:SF1">
    <property type="entry name" value="GLUTATHIONE SYNTHETASE"/>
    <property type="match status" value="1"/>
</dbReference>
<dbReference type="GO" id="GO:0005524">
    <property type="term" value="F:ATP binding"/>
    <property type="evidence" value="ECO:0007669"/>
    <property type="project" value="InterPro"/>
</dbReference>
<dbReference type="STRING" id="660517.SAMN04487946_11826"/>
<keyword evidence="3" id="KW-1185">Reference proteome</keyword>
<dbReference type="RefSeq" id="WP_089769533.1">
    <property type="nucleotide sequence ID" value="NZ_FNPB01000018.1"/>
</dbReference>
<evidence type="ECO:0000259" key="1">
    <source>
        <dbReference type="Pfam" id="PF02955"/>
    </source>
</evidence>
<accession>A0A1H3KA91</accession>
<feature type="domain" description="Prokaryotic glutathione synthetase ATP-binding" evidence="1">
    <location>
        <begin position="130"/>
        <end position="266"/>
    </location>
</feature>
<evidence type="ECO:0000313" key="2">
    <source>
        <dbReference type="EMBL" id="SDY49112.1"/>
    </source>
</evidence>
<protein>
    <submittedName>
        <fullName evidence="2">Glutathione synthetase, ATP-grasp domain</fullName>
    </submittedName>
</protein>
<dbReference type="AlphaFoldDB" id="A0A1H3KA91"/>
<evidence type="ECO:0000313" key="3">
    <source>
        <dbReference type="Proteomes" id="UP000199170"/>
    </source>
</evidence>
<dbReference type="InterPro" id="IPR053191">
    <property type="entry name" value="DcsG_Biosynth_Enzyme"/>
</dbReference>
<dbReference type="InterPro" id="IPR004218">
    <property type="entry name" value="GSHS_ATP-bd"/>
</dbReference>
<reference evidence="3" key="1">
    <citation type="submission" date="2016-10" db="EMBL/GenBank/DDBJ databases">
        <authorList>
            <person name="Varghese N."/>
            <person name="Submissions S."/>
        </authorList>
    </citation>
    <scope>NUCLEOTIDE SEQUENCE [LARGE SCALE GENOMIC DNA]</scope>
    <source>
        <strain evidence="3">CGMCC 1.10118</strain>
    </source>
</reference>
<gene>
    <name evidence="2" type="ORF">SAMN04487946_11826</name>
</gene>
<dbReference type="PANTHER" id="PTHR39217">
    <property type="match status" value="1"/>
</dbReference>
<dbReference type="OrthoDB" id="345988at2157"/>
<sequence>MTDVALATAAELPSLIDDEDAFRTALEARDITAEPVVWSDEPVEWGEFDAVLVRTIWDYYRRANAFDAWLDRLDCAPTTVWNSVRTLRWNSHKFYLRDLAERGVPTLQTAYLDRGAGVSLDGLMADRGWDEVVVKPAMSAGAFETKRISRADADAAQTWFEDLIARRDVLVQRFADEIEAGEWSLVFFDGAYSHAVRKHPEAGDFRVQSEHGGRVTAESPQAGLVEQAADVVAAVTAELRGQVPLYARVDGIVRDEIFRLVEIELIEPELFFRADDGAGDRLAEAFVERR</sequence>
<name>A0A1H3KA91_9EURY</name>